<organism evidence="3">
    <name type="scientific">Siphoviridae sp. ctb8U30</name>
    <dbReference type="NCBI Taxonomy" id="2823588"/>
    <lineage>
        <taxon>Viruses</taxon>
        <taxon>Duplodnaviria</taxon>
        <taxon>Heunggongvirae</taxon>
        <taxon>Uroviricota</taxon>
        <taxon>Caudoviricetes</taxon>
    </lineage>
</organism>
<feature type="region of interest" description="Disordered" evidence="1">
    <location>
        <begin position="43"/>
        <end position="70"/>
    </location>
</feature>
<dbReference type="Pfam" id="PF26450">
    <property type="entry name" value="DUF8129"/>
    <property type="match status" value="1"/>
</dbReference>
<evidence type="ECO:0000259" key="2">
    <source>
        <dbReference type="Pfam" id="PF26450"/>
    </source>
</evidence>
<feature type="domain" description="DUF8129" evidence="2">
    <location>
        <begin position="77"/>
        <end position="122"/>
    </location>
</feature>
<name>A0A8S5LEG8_9CAUD</name>
<evidence type="ECO:0000256" key="1">
    <source>
        <dbReference type="SAM" id="MobiDB-lite"/>
    </source>
</evidence>
<evidence type="ECO:0000313" key="3">
    <source>
        <dbReference type="EMBL" id="DAD68243.1"/>
    </source>
</evidence>
<dbReference type="InterPro" id="IPR058442">
    <property type="entry name" value="DUF8129"/>
</dbReference>
<reference evidence="3" key="1">
    <citation type="journal article" date="2021" name="Proc. Natl. Acad. Sci. U.S.A.">
        <title>A Catalog of Tens of Thousands of Viruses from Human Metagenomes Reveals Hidden Associations with Chronic Diseases.</title>
        <authorList>
            <person name="Tisza M.J."/>
            <person name="Buck C.B."/>
        </authorList>
    </citation>
    <scope>NUCLEOTIDE SEQUENCE</scope>
    <source>
        <strain evidence="3">Ctb8U30</strain>
    </source>
</reference>
<protein>
    <recommendedName>
        <fullName evidence="2">DUF8129 domain-containing protein</fullName>
    </recommendedName>
</protein>
<proteinExistence type="predicted"/>
<dbReference type="EMBL" id="BK014697">
    <property type="protein sequence ID" value="DAD68243.1"/>
    <property type="molecule type" value="Genomic_DNA"/>
</dbReference>
<sequence>MTTAEKAKQYFENNKEAKELFATSDGFLFLLKKDAQNHAQTLDDSAVESYNSSDLLDESDDEQTGDVDPTSPDILQLVKKKLEKAITSIEDVDLLETLILQEENEQNRSEVLSLLADRIETLKNQA</sequence>
<feature type="compositionally biased region" description="Acidic residues" evidence="1">
    <location>
        <begin position="55"/>
        <end position="65"/>
    </location>
</feature>
<accession>A0A8S5LEG8</accession>